<evidence type="ECO:0000256" key="14">
    <source>
        <dbReference type="SAM" id="Phobius"/>
    </source>
</evidence>
<keyword evidence="3" id="KW-0813">Transport</keyword>
<keyword evidence="16" id="KW-1185">Reference proteome</keyword>
<keyword evidence="5 14" id="KW-0812">Transmembrane</keyword>
<evidence type="ECO:0000256" key="4">
    <source>
        <dbReference type="ARBA" id="ARBA00022475"/>
    </source>
</evidence>
<dbReference type="Gene3D" id="1.20.1730.10">
    <property type="entry name" value="Sodium/glucose cotransporter"/>
    <property type="match status" value="1"/>
</dbReference>
<keyword evidence="13" id="KW-0175">Coiled coil</keyword>
<name>A0ABQ1KIY6_9GAMM</name>
<dbReference type="EMBL" id="BMIJ01000006">
    <property type="protein sequence ID" value="GGC00822.1"/>
    <property type="molecule type" value="Genomic_DNA"/>
</dbReference>
<feature type="transmembrane region" description="Helical" evidence="14">
    <location>
        <begin position="405"/>
        <end position="429"/>
    </location>
</feature>
<evidence type="ECO:0000256" key="6">
    <source>
        <dbReference type="ARBA" id="ARBA00022847"/>
    </source>
</evidence>
<feature type="transmembrane region" description="Helical" evidence="14">
    <location>
        <begin position="243"/>
        <end position="260"/>
    </location>
</feature>
<feature type="transmembrane region" description="Helical" evidence="14">
    <location>
        <begin position="436"/>
        <end position="458"/>
    </location>
</feature>
<comment type="similarity">
    <text evidence="2">Belongs to the sodium:solute symporter (SSF) (TC 2.A.21) family.</text>
</comment>
<dbReference type="RefSeq" id="WP_188749537.1">
    <property type="nucleotide sequence ID" value="NZ_BMIJ01000006.1"/>
</dbReference>
<gene>
    <name evidence="15" type="ORF">GCM10011352_28730</name>
</gene>
<feature type="coiled-coil region" evidence="13">
    <location>
        <begin position="659"/>
        <end position="700"/>
    </location>
</feature>
<evidence type="ECO:0000256" key="11">
    <source>
        <dbReference type="ARBA" id="ARBA00023201"/>
    </source>
</evidence>
<evidence type="ECO:0000256" key="1">
    <source>
        <dbReference type="ARBA" id="ARBA00004651"/>
    </source>
</evidence>
<evidence type="ECO:0000313" key="16">
    <source>
        <dbReference type="Proteomes" id="UP000629025"/>
    </source>
</evidence>
<comment type="subcellular location">
    <subcellularLocation>
        <location evidence="1">Cell membrane</location>
        <topology evidence="1">Multi-pass membrane protein</topology>
    </subcellularLocation>
</comment>
<evidence type="ECO:0000256" key="5">
    <source>
        <dbReference type="ARBA" id="ARBA00022692"/>
    </source>
</evidence>
<keyword evidence="8" id="KW-0915">Sodium</keyword>
<evidence type="ECO:0008006" key="17">
    <source>
        <dbReference type="Google" id="ProtNLM"/>
    </source>
</evidence>
<keyword evidence="6" id="KW-0769">Symport</keyword>
<feature type="transmembrane region" description="Helical" evidence="14">
    <location>
        <begin position="116"/>
        <end position="136"/>
    </location>
</feature>
<evidence type="ECO:0000256" key="2">
    <source>
        <dbReference type="ARBA" id="ARBA00006434"/>
    </source>
</evidence>
<evidence type="ECO:0000256" key="8">
    <source>
        <dbReference type="ARBA" id="ARBA00023053"/>
    </source>
</evidence>
<keyword evidence="9" id="KW-0406">Ion transport</keyword>
<feature type="transmembrane region" description="Helical" evidence="14">
    <location>
        <begin position="6"/>
        <end position="22"/>
    </location>
</feature>
<keyword evidence="7 14" id="KW-1133">Transmembrane helix</keyword>
<proteinExistence type="inferred from homology"/>
<dbReference type="InterPro" id="IPR050277">
    <property type="entry name" value="Sodium:Solute_Symporter"/>
</dbReference>
<feature type="transmembrane region" description="Helical" evidence="14">
    <location>
        <begin position="496"/>
        <end position="514"/>
    </location>
</feature>
<evidence type="ECO:0000256" key="3">
    <source>
        <dbReference type="ARBA" id="ARBA00022448"/>
    </source>
</evidence>
<evidence type="ECO:0000256" key="7">
    <source>
        <dbReference type="ARBA" id="ARBA00022989"/>
    </source>
</evidence>
<reference evidence="16" key="1">
    <citation type="journal article" date="2019" name="Int. J. Syst. Evol. Microbiol.">
        <title>The Global Catalogue of Microorganisms (GCM) 10K type strain sequencing project: providing services to taxonomists for standard genome sequencing and annotation.</title>
        <authorList>
            <consortium name="The Broad Institute Genomics Platform"/>
            <consortium name="The Broad Institute Genome Sequencing Center for Infectious Disease"/>
            <person name="Wu L."/>
            <person name="Ma J."/>
        </authorList>
    </citation>
    <scope>NUCLEOTIDE SEQUENCE [LARGE SCALE GENOMIC DNA]</scope>
    <source>
        <strain evidence="16">CGMCC 1.15341</strain>
    </source>
</reference>
<evidence type="ECO:0000256" key="12">
    <source>
        <dbReference type="ARBA" id="ARBA00033708"/>
    </source>
</evidence>
<dbReference type="Proteomes" id="UP000629025">
    <property type="component" value="Unassembled WGS sequence"/>
</dbReference>
<accession>A0ABQ1KIY6</accession>
<dbReference type="CDD" id="cd10322">
    <property type="entry name" value="SLC5sbd"/>
    <property type="match status" value="1"/>
</dbReference>
<feature type="transmembrane region" description="Helical" evidence="14">
    <location>
        <begin position="380"/>
        <end position="399"/>
    </location>
</feature>
<comment type="catalytic activity">
    <reaction evidence="12">
        <text>L-proline(in) + Na(+)(in) = L-proline(out) + Na(+)(out)</text>
        <dbReference type="Rhea" id="RHEA:28967"/>
        <dbReference type="ChEBI" id="CHEBI:29101"/>
        <dbReference type="ChEBI" id="CHEBI:60039"/>
    </reaction>
</comment>
<dbReference type="InterPro" id="IPR038377">
    <property type="entry name" value="Na/Glc_symporter_sf"/>
</dbReference>
<feature type="transmembrane region" description="Helical" evidence="14">
    <location>
        <begin position="43"/>
        <end position="64"/>
    </location>
</feature>
<feature type="transmembrane region" description="Helical" evidence="14">
    <location>
        <begin position="156"/>
        <end position="176"/>
    </location>
</feature>
<feature type="transmembrane region" description="Helical" evidence="14">
    <location>
        <begin position="70"/>
        <end position="91"/>
    </location>
</feature>
<feature type="transmembrane region" description="Helical" evidence="14">
    <location>
        <begin position="188"/>
        <end position="215"/>
    </location>
</feature>
<comment type="caution">
    <text evidence="15">The sequence shown here is derived from an EMBL/GenBank/DDBJ whole genome shotgun (WGS) entry which is preliminary data.</text>
</comment>
<dbReference type="InterPro" id="IPR001734">
    <property type="entry name" value="Na/solute_symporter"/>
</dbReference>
<dbReference type="PANTHER" id="PTHR48086:SF3">
    <property type="entry name" value="SODIUM_PROLINE SYMPORTER"/>
    <property type="match status" value="1"/>
</dbReference>
<dbReference type="PANTHER" id="PTHR48086">
    <property type="entry name" value="SODIUM/PROLINE SYMPORTER-RELATED"/>
    <property type="match status" value="1"/>
</dbReference>
<keyword evidence="10 14" id="KW-0472">Membrane</keyword>
<keyword evidence="11" id="KW-0739">Sodium transport</keyword>
<evidence type="ECO:0000256" key="9">
    <source>
        <dbReference type="ARBA" id="ARBA00023065"/>
    </source>
</evidence>
<feature type="transmembrane region" description="Helical" evidence="14">
    <location>
        <begin position="280"/>
        <end position="307"/>
    </location>
</feature>
<sequence>MFSPLTVLLLVLIYMGVLFALAQWVEHRIATGRFRFTSRWPYVLSQAVIFTSWTYYGSVGFAAASGLQFMAIYLGTMLGSSLVGVISIRIVRAKEVYRITSIADFIATRYRHSQSIAALVTLIALFGLLPYIALQIKAVTDSLSVIAPGQGGEAEWNMAGLLVTVLMILFTILFGVRRLDPTERHQGMIAALAVECVVKLGAMLIIGGFITFHLFDGPGDIFQQLRQSGNTTVLSPGTGEHAPVDWITLILLGFAGFFCLPRQFHVAVVENSDSSHLRTLIWAMPLYTLLISLFVIPITGAGLLLGIPAEHGDRFMLMIPQLADSQTLTLLSFLGGYAAATGMILITTMTLATMASNHLILPLCERLPVLEALRSWGLQLRWAMVALILGGAYLTALALGQSYILVAMGVISFAAVLQCAPAMLIGLFWRGGNSHGAFWGLACGFALWFYTLVLPAWVAEGWLSAQILTDGPFGIALLRPQHLFGMEIFSPLSHSVFWSLIFNIVAYWLFSRLFHSDKTERRLTDELLECMRGNPVHTRARPTGMTAYIDLEPKITEAQSVLTRYLHPNKVRSTLNLLRENLQTGNRKQITVIELMEFHRMLERLLAGSIGAAAAHSVVANGVRYSEREESDLKALYSHLFSELHPTLENLEESKRDHQAADLSQLIALQRRIEQLERENEQQRKGLDELNQRLDQEYKKAFELRVSEQKLKQENSVLKEQLLREEKGSD</sequence>
<evidence type="ECO:0000256" key="13">
    <source>
        <dbReference type="SAM" id="Coils"/>
    </source>
</evidence>
<evidence type="ECO:0000313" key="15">
    <source>
        <dbReference type="EMBL" id="GGC00822.1"/>
    </source>
</evidence>
<evidence type="ECO:0000256" key="10">
    <source>
        <dbReference type="ARBA" id="ARBA00023136"/>
    </source>
</evidence>
<feature type="transmembrane region" description="Helical" evidence="14">
    <location>
        <begin position="327"/>
        <end position="352"/>
    </location>
</feature>
<keyword evidence="4" id="KW-1003">Cell membrane</keyword>
<organism evidence="15 16">
    <name type="scientific">Marinobacterium zhoushanense</name>
    <dbReference type="NCBI Taxonomy" id="1679163"/>
    <lineage>
        <taxon>Bacteria</taxon>
        <taxon>Pseudomonadati</taxon>
        <taxon>Pseudomonadota</taxon>
        <taxon>Gammaproteobacteria</taxon>
        <taxon>Oceanospirillales</taxon>
        <taxon>Oceanospirillaceae</taxon>
        <taxon>Marinobacterium</taxon>
    </lineage>
</organism>
<dbReference type="PROSITE" id="PS50283">
    <property type="entry name" value="NA_SOLUT_SYMP_3"/>
    <property type="match status" value="1"/>
</dbReference>
<protein>
    <recommendedName>
        <fullName evidence="17">Na+/proline symporter</fullName>
    </recommendedName>
</protein>